<name>A0A1H3EYX3_9PROT</name>
<keyword evidence="2" id="KW-1185">Reference proteome</keyword>
<gene>
    <name evidence="1" type="ORF">SAMN05421881_10102</name>
</gene>
<protein>
    <submittedName>
        <fullName evidence="1">Uncharacterized protein</fullName>
    </submittedName>
</protein>
<evidence type="ECO:0000313" key="1">
    <source>
        <dbReference type="EMBL" id="SDX83785.1"/>
    </source>
</evidence>
<dbReference type="EMBL" id="FNOY01000010">
    <property type="protein sequence ID" value="SDX83785.1"/>
    <property type="molecule type" value="Genomic_DNA"/>
</dbReference>
<dbReference type="Proteomes" id="UP000198640">
    <property type="component" value="Unassembled WGS sequence"/>
</dbReference>
<dbReference type="RefSeq" id="WP_090412294.1">
    <property type="nucleotide sequence ID" value="NZ_FNOY01000010.1"/>
</dbReference>
<dbReference type="OrthoDB" id="8547069at2"/>
<evidence type="ECO:0000313" key="2">
    <source>
        <dbReference type="Proteomes" id="UP000198640"/>
    </source>
</evidence>
<proteinExistence type="predicted"/>
<dbReference type="AlphaFoldDB" id="A0A1H3EYX3"/>
<accession>A0A1H3EYX3</accession>
<dbReference type="STRING" id="44576.SAMN05421881_10102"/>
<organism evidence="1 2">
    <name type="scientific">Nitrosomonas halophila</name>
    <dbReference type="NCBI Taxonomy" id="44576"/>
    <lineage>
        <taxon>Bacteria</taxon>
        <taxon>Pseudomonadati</taxon>
        <taxon>Pseudomonadota</taxon>
        <taxon>Betaproteobacteria</taxon>
        <taxon>Nitrosomonadales</taxon>
        <taxon>Nitrosomonadaceae</taxon>
        <taxon>Nitrosomonas</taxon>
    </lineage>
</organism>
<dbReference type="PROSITE" id="PS51257">
    <property type="entry name" value="PROKAR_LIPOPROTEIN"/>
    <property type="match status" value="1"/>
</dbReference>
<reference evidence="1 2" key="1">
    <citation type="submission" date="2016-10" db="EMBL/GenBank/DDBJ databases">
        <authorList>
            <person name="de Groot N.N."/>
        </authorList>
    </citation>
    <scope>NUCLEOTIDE SEQUENCE [LARGE SCALE GENOMIC DNA]</scope>
    <source>
        <strain evidence="1 2">Nm1</strain>
    </source>
</reference>
<sequence length="159" mass="17877">MKNSIIATAMLVAACATIDKPREKPVLYTDNVTGNHAELALCVTQRLQADSRWSVRMLQFRNRSYQAIDASEIIAYDVRLMPGTFARNIPTNPDAVMDYHAYPRLEVVHSYDESTEAYTQPAYRFSLIIKETEAASVTATLKGDRHLGNIAWQHLQACS</sequence>